<dbReference type="InterPro" id="IPR007487">
    <property type="entry name" value="ABC_transpt-TYRBP-like"/>
</dbReference>
<reference evidence="1" key="1">
    <citation type="submission" date="2019-08" db="EMBL/GenBank/DDBJ databases">
        <authorList>
            <person name="Kucharzyk K."/>
            <person name="Murdoch R.W."/>
            <person name="Higgins S."/>
            <person name="Loffler F."/>
        </authorList>
    </citation>
    <scope>NUCLEOTIDE SEQUENCE</scope>
</reference>
<dbReference type="SUPFAM" id="SSF53822">
    <property type="entry name" value="Periplasmic binding protein-like I"/>
    <property type="match status" value="1"/>
</dbReference>
<comment type="caution">
    <text evidence="1">The sequence shown here is derived from an EMBL/GenBank/DDBJ whole genome shotgun (WGS) entry which is preliminary data.</text>
</comment>
<dbReference type="PANTHER" id="PTHR35271:SF1">
    <property type="entry name" value="ABC TRANSPORTER, SUBSTRATE-BINDING LIPOPROTEIN"/>
    <property type="match status" value="1"/>
</dbReference>
<accession>A0A644ZD08</accession>
<dbReference type="PANTHER" id="PTHR35271">
    <property type="entry name" value="ABC TRANSPORTER, SUBSTRATE-BINDING LIPOPROTEIN-RELATED"/>
    <property type="match status" value="1"/>
</dbReference>
<organism evidence="1">
    <name type="scientific">bioreactor metagenome</name>
    <dbReference type="NCBI Taxonomy" id="1076179"/>
    <lineage>
        <taxon>unclassified sequences</taxon>
        <taxon>metagenomes</taxon>
        <taxon>ecological metagenomes</taxon>
    </lineage>
</organism>
<gene>
    <name evidence="1" type="ORF">SDC9_84805</name>
</gene>
<protein>
    <recommendedName>
        <fullName evidence="2">ABC transporter substrate-binding protein</fullName>
    </recommendedName>
</protein>
<evidence type="ECO:0008006" key="2">
    <source>
        <dbReference type="Google" id="ProtNLM"/>
    </source>
</evidence>
<dbReference type="EMBL" id="VSSQ01008198">
    <property type="protein sequence ID" value="MPM38178.1"/>
    <property type="molecule type" value="Genomic_DNA"/>
</dbReference>
<dbReference type="InterPro" id="IPR028082">
    <property type="entry name" value="Peripla_BP_I"/>
</dbReference>
<dbReference type="PROSITE" id="PS51257">
    <property type="entry name" value="PROKAR_LIPOPROTEIN"/>
    <property type="match status" value="1"/>
</dbReference>
<proteinExistence type="predicted"/>
<dbReference type="AlphaFoldDB" id="A0A644ZD08"/>
<dbReference type="CDD" id="cd06325">
    <property type="entry name" value="PBP1_ABC_unchar_transporter"/>
    <property type="match status" value="1"/>
</dbReference>
<sequence>MKRLPRLLSLLLVSALIVSLAACGGGAAATPSPSGAAPTATPSAEPSFKVGIIKMMDHPALNAAEDGFVAALAENGLVDGQNVTIDFKDANGDSNNYSTIADQFVMDKKDLVLAIATPAAQAIAAKTTEIPILATAVTSFTSAGLVDSDEVPGGNVSGTTDMNPIAEQLDLLLQLAPDTKTVGFLYASSEDNSRLQVEIAKSVLDAKGIAYVERTVSNQNEVQQATTSIVTECDAIYIPTDNVFASTMPLVQEVTVAAKIPVICGENSMVESGGLASLGLTYYDLGFQAGLMAVKILKDGADISTMPVTGAANFEYLINGDVAEALGITIPENLKQYVQKPAT</sequence>
<evidence type="ECO:0000313" key="1">
    <source>
        <dbReference type="EMBL" id="MPM38178.1"/>
    </source>
</evidence>
<name>A0A644ZD08_9ZZZZ</name>
<dbReference type="Gene3D" id="3.40.50.2300">
    <property type="match status" value="2"/>
</dbReference>
<dbReference type="Pfam" id="PF04392">
    <property type="entry name" value="ABC_sub_bind"/>
    <property type="match status" value="1"/>
</dbReference>